<dbReference type="AlphaFoldDB" id="F8F3R6"/>
<dbReference type="Gene3D" id="2.60.120.10">
    <property type="entry name" value="Jelly Rolls"/>
    <property type="match status" value="1"/>
</dbReference>
<sequence length="184" mass="20689">MNEKIQEIAQRVRALRDINGLSAESVAKKLAVDVKTYQAWESGTADIPVGSLYELASLFSVDLTELITGQAPRLHTYCVTRHEKGPEVERRSPYKYWSLAYNFQHRKAEPFLVQIEAESEQKPLELNSHPGQEFDYVLEGRMLVSIGGHEVELGQGDSVYFDASEPHGMKALGGKRVRFLAVII</sequence>
<dbReference type="InterPro" id="IPR013096">
    <property type="entry name" value="Cupin_2"/>
</dbReference>
<dbReference type="SMART" id="SM00530">
    <property type="entry name" value="HTH_XRE"/>
    <property type="match status" value="1"/>
</dbReference>
<dbReference type="RefSeq" id="WP_013969716.1">
    <property type="nucleotide sequence ID" value="NC_015732.1"/>
</dbReference>
<dbReference type="KEGG" id="scd:Spica_2324"/>
<dbReference type="PROSITE" id="PS50943">
    <property type="entry name" value="HTH_CROC1"/>
    <property type="match status" value="1"/>
</dbReference>
<keyword evidence="4" id="KW-1185">Reference proteome</keyword>
<dbReference type="PANTHER" id="PTHR46797:SF19">
    <property type="entry name" value="BLL2473 PROTEIN"/>
    <property type="match status" value="1"/>
</dbReference>
<accession>F8F3R6</accession>
<dbReference type="OrthoDB" id="9814553at2"/>
<dbReference type="InterPro" id="IPR010982">
    <property type="entry name" value="Lambda_DNA-bd_dom_sf"/>
</dbReference>
<organism evidence="3 4">
    <name type="scientific">Gracilinema caldarium (strain ATCC 51460 / DSM 7334 / H1)</name>
    <name type="common">Treponema caldarium</name>
    <dbReference type="NCBI Taxonomy" id="744872"/>
    <lineage>
        <taxon>Bacteria</taxon>
        <taxon>Pseudomonadati</taxon>
        <taxon>Spirochaetota</taxon>
        <taxon>Spirochaetia</taxon>
        <taxon>Spirochaetales</taxon>
        <taxon>Breznakiellaceae</taxon>
        <taxon>Gracilinema</taxon>
    </lineage>
</organism>
<feature type="domain" description="HTH cro/C1-type" evidence="2">
    <location>
        <begin position="12"/>
        <end position="66"/>
    </location>
</feature>
<keyword evidence="1" id="KW-0238">DNA-binding</keyword>
<reference evidence="4" key="1">
    <citation type="journal article" date="2013" name="Stand. Genomic Sci.">
        <title>Genome sequence of the thermophilic fresh-water bacterium Spirochaeta caldaria type strain (H1(T)), reclassification of Spirochaeta caldaria, Spirochaeta stenostrepta, and Spirochaeta zuelzerae in the genus Treponema as Treponema caldaria comb. nov., Treponema stenostrepta comb. nov., and Treponema zuelzerae comb. nov., and emendation of the genus Treponema.</title>
        <authorList>
            <person name="Abt B."/>
            <person name="Goker M."/>
            <person name="Scheuner C."/>
            <person name="Han C."/>
            <person name="Lu M."/>
            <person name="Misra M."/>
            <person name="Lapidus A."/>
            <person name="Nolan M."/>
            <person name="Lucas S."/>
            <person name="Hammon N."/>
            <person name="Deshpande S."/>
            <person name="Cheng J.F."/>
            <person name="Tapia R."/>
            <person name="Goodwin L.A."/>
            <person name="Pitluck S."/>
            <person name="Liolios K."/>
            <person name="Pagani I."/>
            <person name="Ivanova N."/>
            <person name="Mavromatis K."/>
            <person name="Mikhailova N."/>
            <person name="Huntemann M."/>
            <person name="Pati A."/>
            <person name="Chen A."/>
            <person name="Palaniappan K."/>
            <person name="Land M."/>
            <person name="Hauser L."/>
            <person name="Jeffries C.D."/>
            <person name="Rohde M."/>
            <person name="Spring S."/>
            <person name="Gronow S."/>
            <person name="Detter J.C."/>
            <person name="Bristow J."/>
            <person name="Eisen J.A."/>
            <person name="Markowitz V."/>
            <person name="Hugenholtz P."/>
            <person name="Kyrpides N.C."/>
            <person name="Woyke T."/>
            <person name="Klenk H.P."/>
        </authorList>
    </citation>
    <scope>NUCLEOTIDE SEQUENCE</scope>
    <source>
        <strain evidence="4">ATCC 51460 / DSM 7334 / H1</strain>
    </source>
</reference>
<dbReference type="PANTHER" id="PTHR46797">
    <property type="entry name" value="HTH-TYPE TRANSCRIPTIONAL REGULATOR"/>
    <property type="match status" value="1"/>
</dbReference>
<dbReference type="STRING" id="744872.Spica_2324"/>
<evidence type="ECO:0000256" key="1">
    <source>
        <dbReference type="ARBA" id="ARBA00023125"/>
    </source>
</evidence>
<dbReference type="GO" id="GO:0003700">
    <property type="term" value="F:DNA-binding transcription factor activity"/>
    <property type="evidence" value="ECO:0007669"/>
    <property type="project" value="TreeGrafter"/>
</dbReference>
<protein>
    <submittedName>
        <fullName evidence="3">Cupin 2 conserved barrel domain protein</fullName>
    </submittedName>
</protein>
<dbReference type="Gene3D" id="1.10.260.40">
    <property type="entry name" value="lambda repressor-like DNA-binding domains"/>
    <property type="match status" value="1"/>
</dbReference>
<dbReference type="GO" id="GO:0005829">
    <property type="term" value="C:cytosol"/>
    <property type="evidence" value="ECO:0007669"/>
    <property type="project" value="TreeGrafter"/>
</dbReference>
<dbReference type="Pfam" id="PF07883">
    <property type="entry name" value="Cupin_2"/>
    <property type="match status" value="1"/>
</dbReference>
<dbReference type="SUPFAM" id="SSF47413">
    <property type="entry name" value="lambda repressor-like DNA-binding domains"/>
    <property type="match status" value="1"/>
</dbReference>
<dbReference type="Proteomes" id="UP000000503">
    <property type="component" value="Chromosome"/>
</dbReference>
<name>F8F3R6_GRAC1</name>
<evidence type="ECO:0000313" key="3">
    <source>
        <dbReference type="EMBL" id="AEJ20435.1"/>
    </source>
</evidence>
<dbReference type="CDD" id="cd00093">
    <property type="entry name" value="HTH_XRE"/>
    <property type="match status" value="1"/>
</dbReference>
<dbReference type="InterPro" id="IPR050807">
    <property type="entry name" value="TransReg_Diox_bact_type"/>
</dbReference>
<dbReference type="InterPro" id="IPR001387">
    <property type="entry name" value="Cro/C1-type_HTH"/>
</dbReference>
<dbReference type="EMBL" id="CP002868">
    <property type="protein sequence ID" value="AEJ20435.1"/>
    <property type="molecule type" value="Genomic_DNA"/>
</dbReference>
<proteinExistence type="predicted"/>
<dbReference type="InterPro" id="IPR014710">
    <property type="entry name" value="RmlC-like_jellyroll"/>
</dbReference>
<dbReference type="InterPro" id="IPR011051">
    <property type="entry name" value="RmlC_Cupin_sf"/>
</dbReference>
<dbReference type="SUPFAM" id="SSF51182">
    <property type="entry name" value="RmlC-like cupins"/>
    <property type="match status" value="1"/>
</dbReference>
<gene>
    <name evidence="3" type="ordered locus">Spica_2324</name>
</gene>
<dbReference type="CDD" id="cd02209">
    <property type="entry name" value="cupin_XRE_C"/>
    <property type="match status" value="1"/>
</dbReference>
<evidence type="ECO:0000259" key="2">
    <source>
        <dbReference type="PROSITE" id="PS50943"/>
    </source>
</evidence>
<evidence type="ECO:0000313" key="4">
    <source>
        <dbReference type="Proteomes" id="UP000000503"/>
    </source>
</evidence>
<dbReference type="HOGENOM" id="CLU_085376_3_2_12"/>
<dbReference type="eggNOG" id="COG1917">
    <property type="taxonomic scope" value="Bacteria"/>
</dbReference>
<dbReference type="Pfam" id="PF01381">
    <property type="entry name" value="HTH_3"/>
    <property type="match status" value="1"/>
</dbReference>
<dbReference type="GO" id="GO:0003677">
    <property type="term" value="F:DNA binding"/>
    <property type="evidence" value="ECO:0007669"/>
    <property type="project" value="UniProtKB-KW"/>
</dbReference>